<evidence type="ECO:0000313" key="3">
    <source>
        <dbReference type="EMBL" id="EXI84564.1"/>
    </source>
</evidence>
<feature type="compositionally biased region" description="Polar residues" evidence="1">
    <location>
        <begin position="124"/>
        <end position="137"/>
    </location>
</feature>
<reference evidence="3" key="1">
    <citation type="submission" date="2014-02" db="EMBL/GenBank/DDBJ databases">
        <title>Expanding our view of genomic diversity in Candidatus Accumulibacter clades.</title>
        <authorList>
            <person name="Skennerton C.T."/>
            <person name="Barr J.J."/>
            <person name="Slater F.R."/>
            <person name="Bond P.L."/>
            <person name="Tyson G.W."/>
        </authorList>
    </citation>
    <scope>NUCLEOTIDE SEQUENCE [LARGE SCALE GENOMIC DNA]</scope>
</reference>
<keyword evidence="2" id="KW-0472">Membrane</keyword>
<gene>
    <name evidence="3" type="ORF">AW11_03802</name>
</gene>
<evidence type="ECO:0000256" key="2">
    <source>
        <dbReference type="SAM" id="Phobius"/>
    </source>
</evidence>
<protein>
    <submittedName>
        <fullName evidence="3">Uncharacterized protein</fullName>
    </submittedName>
</protein>
<keyword evidence="4" id="KW-1185">Reference proteome</keyword>
<organism evidence="3 4">
    <name type="scientific">Accumulibacter regalis</name>
    <dbReference type="NCBI Taxonomy" id="522306"/>
    <lineage>
        <taxon>Bacteria</taxon>
        <taxon>Pseudomonadati</taxon>
        <taxon>Pseudomonadota</taxon>
        <taxon>Betaproteobacteria</taxon>
        <taxon>Candidatus Accumulibacter</taxon>
    </lineage>
</organism>
<feature type="compositionally biased region" description="Low complexity" evidence="1">
    <location>
        <begin position="868"/>
        <end position="881"/>
    </location>
</feature>
<feature type="transmembrane region" description="Helical" evidence="2">
    <location>
        <begin position="1193"/>
        <end position="1215"/>
    </location>
</feature>
<feature type="compositionally biased region" description="Polar residues" evidence="1">
    <location>
        <begin position="882"/>
        <end position="891"/>
    </location>
</feature>
<dbReference type="EMBL" id="JEMY01000067">
    <property type="protein sequence ID" value="EXI84564.1"/>
    <property type="molecule type" value="Genomic_DNA"/>
</dbReference>
<feature type="region of interest" description="Disordered" evidence="1">
    <location>
        <begin position="868"/>
        <end position="891"/>
    </location>
</feature>
<evidence type="ECO:0000313" key="4">
    <source>
        <dbReference type="Proteomes" id="UP000022141"/>
    </source>
</evidence>
<name>A0A011R0A8_ACCRE</name>
<feature type="transmembrane region" description="Helical" evidence="2">
    <location>
        <begin position="1152"/>
        <end position="1172"/>
    </location>
</feature>
<dbReference type="PATRIC" id="fig|1454004.3.peg.3905"/>
<feature type="transmembrane region" description="Helical" evidence="2">
    <location>
        <begin position="1118"/>
        <end position="1140"/>
    </location>
</feature>
<keyword evidence="2" id="KW-0812">Transmembrane</keyword>
<keyword evidence="2" id="KW-1133">Transmembrane helix</keyword>
<sequence length="1283" mass="135871">MQMGFVLEEIQMAPRARQAVVQRLRRCTASWASVNGGAKSDLEIDPPVLWLEDDFIDLPRSNETQSLGEQRFNHEEAAARGKAAIVLHAEGGRLPSSALSKRKRAGSDVKGSAAPGLRPPLTSPLPQNAKPTAGSTRNDIEPEKMNLTYSAEMMTNHLQAEVISPQAKFEALQSSDGHSLLFSVGTDGAFYLTREASGQSAAGWSKTDLSSTRIKADFSGQSGVTCRTFDAGQSVQNGSLGLAMVVTTSAGDHLYLSLGNSNKDISWADSPNWVSYAYDDPGAPLSRLEIANVFFCETTGKVQYIVVDIVRDPNSTVKNVSRYYIDPGKANGHYWNKHDLPIDIEVGSYDSCLGRLPKGYVDGLYTAGHAGAGGQLEFRPVINVYGSGPPLPVRLNLPGGVVPGAIAATRNADLSTDLFALSGSTLYYFASTNQADGATATPLITSDVLSDTSRLAAMYHDGVITLWGRNASDQVYYTSCLQSQVSHPSAWSVPLPILSAIEEISPYVNRVDGGNTIFASGAGKLQRITQASRSTSKLWQTDQITLPVPPTSKSISFNSYTTTIQVADEQRLPLKNASLSLSANSRCAVHINGLYYIVDRTPIHIKTNSLGSITIVESTATLNGTIFTVSTGSGASLTINPMVAPFNKLAALGDDKGNSGKLKAATINDGNGRTRPLVPSAPANDLKAVARGLANLGTSFSSIGSATPGALALAAAGPAPAPAAARNLGNDMLVAAGDLFQWLESGIDAVIEVIEDAATAAWHFVATIAGKVYRAILDTAEAVVGAVVWVFNAIKTAVQDIIKFVEFLFEWDDIKRTKDVVHNLTKAFLQGQVDSIASFEHAFDNMIDDVESRIDSWAGIQDWSNLGPAASKPPSRSASNPMQGQNSGSLHLSHHFQNNANNISIKSGAPSPSLVQNLIDDLLNALKQEGQVLDTLITRLETLAHDFPKLNVEDVLKRLLGILVDGVLSSAKVVVDALLKILHDVASAAMSILDAKIHIPIISDILNAIGIPDISFLDLFCWISAVAYTVVYKIAAGSAPFPDDMNTDFLINTRSLEDLQHGFGPAGQGSVGAAMFKISDSAQTAVFVSGHAIAGFMSLMSDFVATFEAAEESGENPWGIPSAVMGIIMGGSVGIANFLVPKDPIKQTAVSTISTATTGLVILCKIVFSGPLQKEFGASKGVMSKLKAADGRATGAIVNAVLVIPALACTGWHFYELSQAPAGKTRSDAIIEEVSNLTSYISRVSYTLAVNDDDPESKAIAIGVMAVANIAYSGLQTAEAIVD</sequence>
<dbReference type="Proteomes" id="UP000022141">
    <property type="component" value="Unassembled WGS sequence"/>
</dbReference>
<proteinExistence type="predicted"/>
<accession>A0A011R0A8</accession>
<comment type="caution">
    <text evidence="3">The sequence shown here is derived from an EMBL/GenBank/DDBJ whole genome shotgun (WGS) entry which is preliminary data.</text>
</comment>
<feature type="region of interest" description="Disordered" evidence="1">
    <location>
        <begin position="96"/>
        <end position="140"/>
    </location>
</feature>
<dbReference type="STRING" id="1454004.AW11_03802"/>
<dbReference type="eggNOG" id="ENOG502Z9Y1">
    <property type="taxonomic scope" value="Bacteria"/>
</dbReference>
<evidence type="ECO:0000256" key="1">
    <source>
        <dbReference type="SAM" id="MobiDB-lite"/>
    </source>
</evidence>
<feature type="transmembrane region" description="Helical" evidence="2">
    <location>
        <begin position="1085"/>
        <end position="1106"/>
    </location>
</feature>